<dbReference type="Gene3D" id="3.40.630.30">
    <property type="match status" value="2"/>
</dbReference>
<dbReference type="InterPro" id="IPR041380">
    <property type="entry name" value="Acetyltransf_17"/>
</dbReference>
<dbReference type="Proteomes" id="UP000271678">
    <property type="component" value="Unassembled WGS sequence"/>
</dbReference>
<dbReference type="GO" id="GO:0030649">
    <property type="term" value="P:aminoglycoside antibiotic catabolic process"/>
    <property type="evidence" value="ECO:0007669"/>
    <property type="project" value="TreeGrafter"/>
</dbReference>
<dbReference type="Pfam" id="PF17668">
    <property type="entry name" value="Acetyltransf_17"/>
    <property type="match status" value="1"/>
</dbReference>
<name>A0A3M9MAP4_9MICO</name>
<sequence>MEPQIRELTDADRETNHRLGAEAFGYPQDQQPATLPPQGGRVFGALVEGVPVAKIRLHDYDVHLPGGRRIAACGIAGVAVQPEWRGSGLLTPLLRTGLRDAQEAGRPISILFPSAAGIYRRFGYEVVGSLEQRRVASADLARIPAPQGITLRRATPADIPALLRLYGEWAADRLGPLTRTGPAEPMLTADYLTGAAEVTLALDVAGRPVGSVRWTRGVGDDAATSVIEVDDLIGVSPEATRALWRLLGGFASTSGRITVELPSGDEALTALPVEPAPSVHEHRCMLALLDVSAAFGARRGIPGLAATLPFRVEGGFAKGVDGGYELVAQGGELRCSTTTSADGPVFTARGLAALYGGAQRCSALRHAGLLHGPAGDDPVWDALCSTPFQICDYF</sequence>
<evidence type="ECO:0000313" key="3">
    <source>
        <dbReference type="Proteomes" id="UP000271678"/>
    </source>
</evidence>
<dbReference type="SUPFAM" id="SSF55718">
    <property type="entry name" value="SCP-like"/>
    <property type="match status" value="1"/>
</dbReference>
<organism evidence="2 3">
    <name type="scientific">Flexivirga caeni</name>
    <dbReference type="NCBI Taxonomy" id="2294115"/>
    <lineage>
        <taxon>Bacteria</taxon>
        <taxon>Bacillati</taxon>
        <taxon>Actinomycetota</taxon>
        <taxon>Actinomycetes</taxon>
        <taxon>Micrococcales</taxon>
        <taxon>Dermacoccaceae</taxon>
        <taxon>Flexivirga</taxon>
    </lineage>
</organism>
<dbReference type="AlphaFoldDB" id="A0A3M9MAP4"/>
<dbReference type="InterPro" id="IPR016181">
    <property type="entry name" value="Acyl_CoA_acyltransferase"/>
</dbReference>
<evidence type="ECO:0000313" key="2">
    <source>
        <dbReference type="EMBL" id="RNI21618.1"/>
    </source>
</evidence>
<dbReference type="InterPro" id="IPR051554">
    <property type="entry name" value="Acetyltransferase_Eis"/>
</dbReference>
<dbReference type="PROSITE" id="PS51186">
    <property type="entry name" value="GNAT"/>
    <property type="match status" value="1"/>
</dbReference>
<dbReference type="EMBL" id="RJJQ01000010">
    <property type="protein sequence ID" value="RNI21618.1"/>
    <property type="molecule type" value="Genomic_DNA"/>
</dbReference>
<keyword evidence="2" id="KW-0808">Transferase</keyword>
<dbReference type="CDD" id="cd04301">
    <property type="entry name" value="NAT_SF"/>
    <property type="match status" value="1"/>
</dbReference>
<dbReference type="PANTHER" id="PTHR37817:SF1">
    <property type="entry name" value="N-ACETYLTRANSFERASE EIS"/>
    <property type="match status" value="1"/>
</dbReference>
<dbReference type="OrthoDB" id="3498897at2"/>
<dbReference type="Gene3D" id="3.30.1050.10">
    <property type="entry name" value="SCP2 sterol-binding domain"/>
    <property type="match status" value="1"/>
</dbReference>
<dbReference type="Pfam" id="PF13527">
    <property type="entry name" value="Acetyltransf_9"/>
    <property type="match status" value="1"/>
</dbReference>
<proteinExistence type="predicted"/>
<accession>A0A3M9MAP4</accession>
<dbReference type="InterPro" id="IPR000182">
    <property type="entry name" value="GNAT_dom"/>
</dbReference>
<dbReference type="InterPro" id="IPR036527">
    <property type="entry name" value="SCP2_sterol-bd_dom_sf"/>
</dbReference>
<dbReference type="GO" id="GO:0034069">
    <property type="term" value="F:aminoglycoside N-acetyltransferase activity"/>
    <property type="evidence" value="ECO:0007669"/>
    <property type="project" value="TreeGrafter"/>
</dbReference>
<comment type="caution">
    <text evidence="2">The sequence shown here is derived from an EMBL/GenBank/DDBJ whole genome shotgun (WGS) entry which is preliminary data.</text>
</comment>
<protein>
    <submittedName>
        <fullName evidence="2">GNAT family N-acetyltransferase</fullName>
    </submittedName>
</protein>
<dbReference type="PANTHER" id="PTHR37817">
    <property type="entry name" value="N-ACETYLTRANSFERASE EIS"/>
    <property type="match status" value="1"/>
</dbReference>
<gene>
    <name evidence="2" type="ORF">EFY87_10670</name>
</gene>
<feature type="domain" description="N-acetyltransferase" evidence="1">
    <location>
        <begin position="3"/>
        <end position="146"/>
    </location>
</feature>
<keyword evidence="3" id="KW-1185">Reference proteome</keyword>
<evidence type="ECO:0000259" key="1">
    <source>
        <dbReference type="PROSITE" id="PS51186"/>
    </source>
</evidence>
<dbReference type="RefSeq" id="WP_123271466.1">
    <property type="nucleotide sequence ID" value="NZ_RJJQ01000010.1"/>
</dbReference>
<reference evidence="2 3" key="1">
    <citation type="submission" date="2018-11" db="EMBL/GenBank/DDBJ databases">
        <title>Draft genome of Simplicispira Flexivirga sp. BO-16.</title>
        <authorList>
            <person name="Im W.T."/>
        </authorList>
    </citation>
    <scope>NUCLEOTIDE SEQUENCE [LARGE SCALE GENOMIC DNA]</scope>
    <source>
        <strain evidence="2 3">BO-16</strain>
    </source>
</reference>
<dbReference type="SUPFAM" id="SSF55729">
    <property type="entry name" value="Acyl-CoA N-acyltransferases (Nat)"/>
    <property type="match status" value="1"/>
</dbReference>